<dbReference type="Pfam" id="PF13365">
    <property type="entry name" value="Trypsin_2"/>
    <property type="match status" value="1"/>
</dbReference>
<evidence type="ECO:0000259" key="6">
    <source>
        <dbReference type="SMART" id="SM00228"/>
    </source>
</evidence>
<evidence type="ECO:0000313" key="8">
    <source>
        <dbReference type="Proteomes" id="UP000290759"/>
    </source>
</evidence>
<dbReference type="Proteomes" id="UP000290759">
    <property type="component" value="Unassembled WGS sequence"/>
</dbReference>
<reference evidence="7 8" key="2">
    <citation type="submission" date="2019-02" db="EMBL/GenBank/DDBJ databases">
        <title>'Lichenibacterium ramalinii' gen. nov. sp. nov., 'Lichenibacterium minor' gen. nov. sp. nov.</title>
        <authorList>
            <person name="Pankratov T."/>
        </authorList>
    </citation>
    <scope>NUCLEOTIDE SEQUENCE [LARGE SCALE GENOMIC DNA]</scope>
    <source>
        <strain evidence="7 8">RmlP026</strain>
    </source>
</reference>
<protein>
    <submittedName>
        <fullName evidence="7">Serine protease</fullName>
    </submittedName>
</protein>
<dbReference type="InterPro" id="IPR009003">
    <property type="entry name" value="Peptidase_S1_PA"/>
</dbReference>
<keyword evidence="4" id="KW-0720">Serine protease</keyword>
<dbReference type="InterPro" id="IPR001478">
    <property type="entry name" value="PDZ"/>
</dbReference>
<dbReference type="OrthoDB" id="7296822at2"/>
<name>A0A4Q2UB83_9HYPH</name>
<evidence type="ECO:0000256" key="3">
    <source>
        <dbReference type="ARBA" id="ARBA00022801"/>
    </source>
</evidence>
<feature type="compositionally biased region" description="Acidic residues" evidence="5">
    <location>
        <begin position="18"/>
        <end position="27"/>
    </location>
</feature>
<feature type="compositionally biased region" description="Basic and acidic residues" evidence="5">
    <location>
        <begin position="8"/>
        <end position="17"/>
    </location>
</feature>
<comment type="caution">
    <text evidence="7">The sequence shown here is derived from an EMBL/GenBank/DDBJ whole genome shotgun (WGS) entry which is preliminary data.</text>
</comment>
<evidence type="ECO:0000256" key="2">
    <source>
        <dbReference type="ARBA" id="ARBA00022670"/>
    </source>
</evidence>
<feature type="domain" description="PDZ" evidence="6">
    <location>
        <begin position="250"/>
        <end position="321"/>
    </location>
</feature>
<keyword evidence="8" id="KW-1185">Reference proteome</keyword>
<gene>
    <name evidence="7" type="ORF">D3273_08925</name>
</gene>
<evidence type="ECO:0000256" key="5">
    <source>
        <dbReference type="SAM" id="MobiDB-lite"/>
    </source>
</evidence>
<evidence type="ECO:0000256" key="4">
    <source>
        <dbReference type="ARBA" id="ARBA00022825"/>
    </source>
</evidence>
<sequence>MLRPTRAGFERPARETDAVSDEYDDWEVSPRAQPKAADYGFDLDRALSSVVSLSARVASDAYTAETLGVERGGNGVVIREDGVVVTIGYLITEAEEVLLETHRGRVVPGHVLGYDGSTGFGLVQALEPLGLPALKLGDSRHAGVGESVILAGAGGRRHSVAAEIVARQEFAGYWEYLIEEAIFTAPGHPNWGGAALIGASGDLLGIGSLQLQHQVNGGRVKALNMVVPSELLVPIYDDLLAGRSGNAARPWLGVYAHEIDKSVVIVGVADKGPADRAGLRKGDIVKVAGGMDIANLADFYRSMWALGGPGVEVPLTLEREGDVFDLRITAADRRQFLKQPRLH</sequence>
<dbReference type="SUPFAM" id="SSF50156">
    <property type="entry name" value="PDZ domain-like"/>
    <property type="match status" value="1"/>
</dbReference>
<dbReference type="PRINTS" id="PR00834">
    <property type="entry name" value="PROTEASES2C"/>
</dbReference>
<keyword evidence="2 7" id="KW-0645">Protease</keyword>
<dbReference type="GO" id="GO:0004252">
    <property type="term" value="F:serine-type endopeptidase activity"/>
    <property type="evidence" value="ECO:0007669"/>
    <property type="project" value="InterPro"/>
</dbReference>
<reference evidence="7 8" key="1">
    <citation type="submission" date="2018-12" db="EMBL/GenBank/DDBJ databases">
        <authorList>
            <person name="Grouzdev D.S."/>
            <person name="Krutkina M.S."/>
        </authorList>
    </citation>
    <scope>NUCLEOTIDE SEQUENCE [LARGE SCALE GENOMIC DNA]</scope>
    <source>
        <strain evidence="7 8">RmlP026</strain>
    </source>
</reference>
<evidence type="ECO:0000256" key="1">
    <source>
        <dbReference type="ARBA" id="ARBA00010541"/>
    </source>
</evidence>
<dbReference type="InterPro" id="IPR001940">
    <property type="entry name" value="Peptidase_S1C"/>
</dbReference>
<dbReference type="AlphaFoldDB" id="A0A4Q2UB83"/>
<proteinExistence type="inferred from homology"/>
<dbReference type="InterPro" id="IPR036034">
    <property type="entry name" value="PDZ_sf"/>
</dbReference>
<dbReference type="SMART" id="SM00228">
    <property type="entry name" value="PDZ"/>
    <property type="match status" value="1"/>
</dbReference>
<dbReference type="PANTHER" id="PTHR22939">
    <property type="entry name" value="SERINE PROTEASE FAMILY S1C HTRA-RELATED"/>
    <property type="match status" value="1"/>
</dbReference>
<dbReference type="SUPFAM" id="SSF50494">
    <property type="entry name" value="Trypsin-like serine proteases"/>
    <property type="match status" value="1"/>
</dbReference>
<keyword evidence="3" id="KW-0378">Hydrolase</keyword>
<accession>A0A4Q2UB83</accession>
<organism evidence="7 8">
    <name type="scientific">Lichenibacterium minor</name>
    <dbReference type="NCBI Taxonomy" id="2316528"/>
    <lineage>
        <taxon>Bacteria</taxon>
        <taxon>Pseudomonadati</taxon>
        <taxon>Pseudomonadota</taxon>
        <taxon>Alphaproteobacteria</taxon>
        <taxon>Hyphomicrobiales</taxon>
        <taxon>Lichenihabitantaceae</taxon>
        <taxon>Lichenibacterium</taxon>
    </lineage>
</organism>
<dbReference type="EMBL" id="QYBB01000007">
    <property type="protein sequence ID" value="RYC32501.1"/>
    <property type="molecule type" value="Genomic_DNA"/>
</dbReference>
<evidence type="ECO:0000313" key="7">
    <source>
        <dbReference type="EMBL" id="RYC32501.1"/>
    </source>
</evidence>
<comment type="similarity">
    <text evidence="1">Belongs to the peptidase S1C family.</text>
</comment>
<dbReference type="GO" id="GO:0006508">
    <property type="term" value="P:proteolysis"/>
    <property type="evidence" value="ECO:0007669"/>
    <property type="project" value="UniProtKB-KW"/>
</dbReference>
<feature type="region of interest" description="Disordered" evidence="5">
    <location>
        <begin position="1"/>
        <end position="27"/>
    </location>
</feature>
<dbReference type="PANTHER" id="PTHR22939:SF129">
    <property type="entry name" value="SERINE PROTEASE HTRA2, MITOCHONDRIAL"/>
    <property type="match status" value="1"/>
</dbReference>
<dbReference type="Gene3D" id="2.30.42.10">
    <property type="match status" value="1"/>
</dbReference>
<dbReference type="Pfam" id="PF13180">
    <property type="entry name" value="PDZ_2"/>
    <property type="match status" value="1"/>
</dbReference>
<dbReference type="Gene3D" id="2.40.10.120">
    <property type="match status" value="1"/>
</dbReference>